<dbReference type="EMBL" id="BT123444">
    <property type="protein sequence ID" value="ADE76764.1"/>
    <property type="molecule type" value="mRNA"/>
</dbReference>
<sequence>MSISEDTGAESQQDADCASSEYNRNKTSDVNTMEIEEQQFVEENGH</sequence>
<dbReference type="AlphaFoldDB" id="D5AB45"/>
<name>D5AB45_PICSI</name>
<proteinExistence type="evidence at transcript level"/>
<feature type="compositionally biased region" description="Polar residues" evidence="1">
    <location>
        <begin position="1"/>
        <end position="14"/>
    </location>
</feature>
<reference evidence="2" key="1">
    <citation type="submission" date="2010-04" db="EMBL/GenBank/DDBJ databases">
        <authorList>
            <person name="Reid K.E."/>
            <person name="Liao N."/>
            <person name="Chan S."/>
            <person name="Docking R."/>
            <person name="Taylor G."/>
            <person name="Moore R."/>
            <person name="Mayo M."/>
            <person name="Munro S."/>
            <person name="King J."/>
            <person name="Yanchuk A."/>
            <person name="Holt R."/>
            <person name="Jones S."/>
            <person name="Marra M."/>
            <person name="Ritland C.E."/>
            <person name="Ritland K."/>
            <person name="Bohlmann J."/>
        </authorList>
    </citation>
    <scope>NUCLEOTIDE SEQUENCE</scope>
    <source>
        <tissue evidence="2">Bud</tissue>
    </source>
</reference>
<evidence type="ECO:0000313" key="2">
    <source>
        <dbReference type="EMBL" id="ADE76764.1"/>
    </source>
</evidence>
<feature type="region of interest" description="Disordered" evidence="1">
    <location>
        <begin position="1"/>
        <end position="46"/>
    </location>
</feature>
<protein>
    <submittedName>
        <fullName evidence="2">Uncharacterized protein</fullName>
    </submittedName>
</protein>
<accession>D5AB45</accession>
<organism evidence="2">
    <name type="scientific">Picea sitchensis</name>
    <name type="common">Sitka spruce</name>
    <name type="synonym">Pinus sitchensis</name>
    <dbReference type="NCBI Taxonomy" id="3332"/>
    <lineage>
        <taxon>Eukaryota</taxon>
        <taxon>Viridiplantae</taxon>
        <taxon>Streptophyta</taxon>
        <taxon>Embryophyta</taxon>
        <taxon>Tracheophyta</taxon>
        <taxon>Spermatophyta</taxon>
        <taxon>Pinopsida</taxon>
        <taxon>Pinidae</taxon>
        <taxon>Conifers I</taxon>
        <taxon>Pinales</taxon>
        <taxon>Pinaceae</taxon>
        <taxon>Picea</taxon>
    </lineage>
</organism>
<evidence type="ECO:0000256" key="1">
    <source>
        <dbReference type="SAM" id="MobiDB-lite"/>
    </source>
</evidence>